<keyword evidence="9 13" id="KW-1133">Transmembrane helix</keyword>
<keyword evidence="4 12" id="KW-0813">Transport</keyword>
<feature type="transmembrane region" description="Helical" evidence="13">
    <location>
        <begin position="178"/>
        <end position="199"/>
    </location>
</feature>
<dbReference type="GO" id="GO:0005886">
    <property type="term" value="C:plasma membrane"/>
    <property type="evidence" value="ECO:0007669"/>
    <property type="project" value="UniProtKB-SubCell"/>
</dbReference>
<evidence type="ECO:0000256" key="11">
    <source>
        <dbReference type="ARBA" id="ARBA00024816"/>
    </source>
</evidence>
<comment type="function">
    <text evidence="11">Involved in the TonB-dependent energy-dependent transport of various receptor-bound substrates. Protects ExbD from proteolytic degradation and functionally stabilizes TonB.</text>
</comment>
<keyword evidence="10 13" id="KW-0472">Membrane</keyword>
<evidence type="ECO:0000256" key="8">
    <source>
        <dbReference type="ARBA" id="ARBA00022927"/>
    </source>
</evidence>
<feature type="transmembrane region" description="Helical" evidence="13">
    <location>
        <begin position="131"/>
        <end position="154"/>
    </location>
</feature>
<evidence type="ECO:0000256" key="3">
    <source>
        <dbReference type="ARBA" id="ARBA00022093"/>
    </source>
</evidence>
<organism evidence="15 16">
    <name type="scientific">Pseudoduganella ginsengisoli</name>
    <dbReference type="NCBI Taxonomy" id="1462440"/>
    <lineage>
        <taxon>Bacteria</taxon>
        <taxon>Pseudomonadati</taxon>
        <taxon>Pseudomonadota</taxon>
        <taxon>Betaproteobacteria</taxon>
        <taxon>Burkholderiales</taxon>
        <taxon>Oxalobacteraceae</taxon>
        <taxon>Telluria group</taxon>
        <taxon>Pseudoduganella</taxon>
    </lineage>
</organism>
<dbReference type="PANTHER" id="PTHR30625:SF14">
    <property type="entry name" value="BIOPOLYMER TRANSPORT PROTEIN EXBB"/>
    <property type="match status" value="1"/>
</dbReference>
<comment type="caution">
    <text evidence="15">The sequence shown here is derived from an EMBL/GenBank/DDBJ whole genome shotgun (WGS) entry which is preliminary data.</text>
</comment>
<dbReference type="InterPro" id="IPR002898">
    <property type="entry name" value="MotA_ExbB_proton_chnl"/>
</dbReference>
<dbReference type="Pfam" id="PF01618">
    <property type="entry name" value="MotA_ExbB"/>
    <property type="match status" value="1"/>
</dbReference>
<keyword evidence="7 13" id="KW-0812">Transmembrane</keyword>
<comment type="subcellular location">
    <subcellularLocation>
        <location evidence="1">Cell inner membrane</location>
        <topology evidence="1">Multi-pass membrane protein</topology>
    </subcellularLocation>
    <subcellularLocation>
        <location evidence="12">Membrane</location>
        <topology evidence="12">Multi-pass membrane protein</topology>
    </subcellularLocation>
</comment>
<evidence type="ECO:0000259" key="14">
    <source>
        <dbReference type="Pfam" id="PF01618"/>
    </source>
</evidence>
<proteinExistence type="inferred from homology"/>
<evidence type="ECO:0000256" key="1">
    <source>
        <dbReference type="ARBA" id="ARBA00004429"/>
    </source>
</evidence>
<evidence type="ECO:0000256" key="6">
    <source>
        <dbReference type="ARBA" id="ARBA00022519"/>
    </source>
</evidence>
<comment type="subunit">
    <text evidence="2">The accessory proteins ExbB and ExbD seem to form a complex with TonB.</text>
</comment>
<dbReference type="InterPro" id="IPR050790">
    <property type="entry name" value="ExbB/TolQ_transport"/>
</dbReference>
<evidence type="ECO:0000256" key="12">
    <source>
        <dbReference type="RuleBase" id="RU004057"/>
    </source>
</evidence>
<accession>A0A6L6PVK2</accession>
<reference evidence="15 16" key="1">
    <citation type="submission" date="2019-11" db="EMBL/GenBank/DDBJ databases">
        <title>Type strains purchased from KCTC, JCM and DSMZ.</title>
        <authorList>
            <person name="Lu H."/>
        </authorList>
    </citation>
    <scope>NUCLEOTIDE SEQUENCE [LARGE SCALE GENOMIC DNA]</scope>
    <source>
        <strain evidence="15 16">KCTC 42409</strain>
    </source>
</reference>
<dbReference type="OrthoDB" id="9805133at2"/>
<keyword evidence="5" id="KW-1003">Cell membrane</keyword>
<gene>
    <name evidence="15" type="ORF">GM668_04110</name>
</gene>
<dbReference type="EMBL" id="WNLA01000001">
    <property type="protein sequence ID" value="MTW01269.1"/>
    <property type="molecule type" value="Genomic_DNA"/>
</dbReference>
<dbReference type="Proteomes" id="UP000484015">
    <property type="component" value="Unassembled WGS sequence"/>
</dbReference>
<dbReference type="AlphaFoldDB" id="A0A6L6PVK2"/>
<evidence type="ECO:0000313" key="15">
    <source>
        <dbReference type="EMBL" id="MTW01269.1"/>
    </source>
</evidence>
<evidence type="ECO:0000256" key="5">
    <source>
        <dbReference type="ARBA" id="ARBA00022475"/>
    </source>
</evidence>
<evidence type="ECO:0000256" key="7">
    <source>
        <dbReference type="ARBA" id="ARBA00022692"/>
    </source>
</evidence>
<keyword evidence="16" id="KW-1185">Reference proteome</keyword>
<evidence type="ECO:0000256" key="2">
    <source>
        <dbReference type="ARBA" id="ARBA00011471"/>
    </source>
</evidence>
<evidence type="ECO:0000256" key="4">
    <source>
        <dbReference type="ARBA" id="ARBA00022448"/>
    </source>
</evidence>
<comment type="similarity">
    <text evidence="12">Belongs to the exbB/tolQ family.</text>
</comment>
<dbReference type="RefSeq" id="WP_155437604.1">
    <property type="nucleotide sequence ID" value="NZ_WNLA01000001.1"/>
</dbReference>
<evidence type="ECO:0000313" key="16">
    <source>
        <dbReference type="Proteomes" id="UP000484015"/>
    </source>
</evidence>
<name>A0A6L6PVK2_9BURK</name>
<feature type="transmembrane region" description="Helical" evidence="13">
    <location>
        <begin position="25"/>
        <end position="46"/>
    </location>
</feature>
<keyword evidence="8 12" id="KW-0653">Protein transport</keyword>
<protein>
    <recommendedName>
        <fullName evidence="3">Biopolymer transport protein ExbB</fullName>
    </recommendedName>
</protein>
<dbReference type="PANTHER" id="PTHR30625">
    <property type="entry name" value="PROTEIN TOLQ"/>
    <property type="match status" value="1"/>
</dbReference>
<evidence type="ECO:0000256" key="10">
    <source>
        <dbReference type="ARBA" id="ARBA00023136"/>
    </source>
</evidence>
<evidence type="ECO:0000256" key="13">
    <source>
        <dbReference type="SAM" id="Phobius"/>
    </source>
</evidence>
<evidence type="ECO:0000256" key="9">
    <source>
        <dbReference type="ARBA" id="ARBA00022989"/>
    </source>
</evidence>
<dbReference type="GO" id="GO:0017038">
    <property type="term" value="P:protein import"/>
    <property type="evidence" value="ECO:0007669"/>
    <property type="project" value="TreeGrafter"/>
</dbReference>
<keyword evidence="6" id="KW-0997">Cell inner membrane</keyword>
<sequence length="231" mass="24404">MDTGLVENHFSLARYWAQGDALSHAVAYILLAMSLVSWYFILSKALMSVRVRRSSRAVDAFWAAPSIGDGLAALAASDPEQIYVGLARQGEAQMAVGTKHTLAGEMGYAEQVTRVLRGAIHRSTMKLESGLTLLASIGATAPFVGLLGTVWGIYHALGAVSSGGAVQIDKVAGPVGEALVMTGIGLMVAIPAVLAFNGFNRINRLTLSELDAFAYDLHAYLTTGDRAHLKG</sequence>
<feature type="domain" description="MotA/TolQ/ExbB proton channel" evidence="14">
    <location>
        <begin position="108"/>
        <end position="208"/>
    </location>
</feature>